<keyword evidence="2" id="KW-1185">Reference proteome</keyword>
<organism evidence="1 2">
    <name type="scientific">Brachybacterium rhamnosum</name>
    <dbReference type="NCBI Taxonomy" id="173361"/>
    <lineage>
        <taxon>Bacteria</taxon>
        <taxon>Bacillati</taxon>
        <taxon>Actinomycetota</taxon>
        <taxon>Actinomycetes</taxon>
        <taxon>Micrococcales</taxon>
        <taxon>Dermabacteraceae</taxon>
        <taxon>Brachybacterium</taxon>
    </lineage>
</organism>
<evidence type="ECO:0000313" key="2">
    <source>
        <dbReference type="Proteomes" id="UP001597280"/>
    </source>
</evidence>
<dbReference type="RefSeq" id="WP_343904356.1">
    <property type="nucleotide sequence ID" value="NZ_BAAAIS010000002.1"/>
</dbReference>
<accession>A0ABW4Q0G6</accession>
<dbReference type="EMBL" id="JBHUFL010000002">
    <property type="protein sequence ID" value="MFD1835221.1"/>
    <property type="molecule type" value="Genomic_DNA"/>
</dbReference>
<name>A0ABW4Q0G6_9MICO</name>
<comment type="caution">
    <text evidence="1">The sequence shown here is derived from an EMBL/GenBank/DDBJ whole genome shotgun (WGS) entry which is preliminary data.</text>
</comment>
<sequence length="266" mass="28338">MTARTSHRLQLPRDTAPEDVLTMITNVRPAASRREDGALDLGDAALLVPDTSPRGAGRWTLEVDRDREDPAPEGGDDLRGYGRAFPGGLPFGAEREALDLLWSLARRLHGAVVTDGGVRLEPHPFHVRDLTVVSPHALAPESLAQLIAPLEPEAELDEVPDGASATGYSVTIPVGEGEEIALRVGRSSAPTALARLGWIDGAVDYAIVHLPADPDEEETELPDAATGERWMAAYRRIGLLAGLLVESVGGYVVDLEGFLVDPADLA</sequence>
<proteinExistence type="predicted"/>
<dbReference type="Proteomes" id="UP001597280">
    <property type="component" value="Unassembled WGS sequence"/>
</dbReference>
<protein>
    <submittedName>
        <fullName evidence="1">Uncharacterized protein</fullName>
    </submittedName>
</protein>
<evidence type="ECO:0000313" key="1">
    <source>
        <dbReference type="EMBL" id="MFD1835221.1"/>
    </source>
</evidence>
<gene>
    <name evidence="1" type="ORF">ACFSDA_09030</name>
</gene>
<reference evidence="2" key="1">
    <citation type="journal article" date="2019" name="Int. J. Syst. Evol. Microbiol.">
        <title>The Global Catalogue of Microorganisms (GCM) 10K type strain sequencing project: providing services to taxonomists for standard genome sequencing and annotation.</title>
        <authorList>
            <consortium name="The Broad Institute Genomics Platform"/>
            <consortium name="The Broad Institute Genome Sequencing Center for Infectious Disease"/>
            <person name="Wu L."/>
            <person name="Ma J."/>
        </authorList>
    </citation>
    <scope>NUCLEOTIDE SEQUENCE [LARGE SCALE GENOMIC DNA]</scope>
    <source>
        <strain evidence="2">JCM 11650</strain>
    </source>
</reference>